<organism evidence="10 11">
    <name type="scientific">Priapulus caudatus</name>
    <name type="common">Priapulid worm</name>
    <dbReference type="NCBI Taxonomy" id="37621"/>
    <lineage>
        <taxon>Eukaryota</taxon>
        <taxon>Metazoa</taxon>
        <taxon>Ecdysozoa</taxon>
        <taxon>Scalidophora</taxon>
        <taxon>Priapulida</taxon>
        <taxon>Priapulimorpha</taxon>
        <taxon>Priapulimorphida</taxon>
        <taxon>Priapulidae</taxon>
        <taxon>Priapulus</taxon>
    </lineage>
</organism>
<dbReference type="PANTHER" id="PTHR24238">
    <property type="entry name" value="G-PROTEIN COUPLED RECEPTOR"/>
    <property type="match status" value="1"/>
</dbReference>
<feature type="transmembrane region" description="Helical" evidence="8">
    <location>
        <begin position="69"/>
        <end position="89"/>
    </location>
</feature>
<evidence type="ECO:0000256" key="7">
    <source>
        <dbReference type="ARBA" id="ARBA00023224"/>
    </source>
</evidence>
<protein>
    <submittedName>
        <fullName evidence="11">Orexin receptor type 2-like</fullName>
    </submittedName>
</protein>
<dbReference type="Pfam" id="PF00001">
    <property type="entry name" value="7tm_1"/>
    <property type="match status" value="1"/>
</dbReference>
<feature type="transmembrane region" description="Helical" evidence="8">
    <location>
        <begin position="109"/>
        <end position="128"/>
    </location>
</feature>
<keyword evidence="2 8" id="KW-0812">Transmembrane</keyword>
<evidence type="ECO:0000256" key="8">
    <source>
        <dbReference type="SAM" id="Phobius"/>
    </source>
</evidence>
<dbReference type="InterPro" id="IPR017452">
    <property type="entry name" value="GPCR_Rhodpsn_7TM"/>
</dbReference>
<feature type="domain" description="G-protein coupled receptors family 1 profile" evidence="9">
    <location>
        <begin position="49"/>
        <end position="253"/>
    </location>
</feature>
<evidence type="ECO:0000256" key="5">
    <source>
        <dbReference type="ARBA" id="ARBA00023136"/>
    </source>
</evidence>
<evidence type="ECO:0000256" key="1">
    <source>
        <dbReference type="ARBA" id="ARBA00004141"/>
    </source>
</evidence>
<evidence type="ECO:0000256" key="2">
    <source>
        <dbReference type="ARBA" id="ARBA00022692"/>
    </source>
</evidence>
<evidence type="ECO:0000259" key="9">
    <source>
        <dbReference type="PROSITE" id="PS50262"/>
    </source>
</evidence>
<dbReference type="GeneID" id="106821220"/>
<reference evidence="11" key="1">
    <citation type="submission" date="2025-08" db="UniProtKB">
        <authorList>
            <consortium name="RefSeq"/>
        </authorList>
    </citation>
    <scope>IDENTIFICATION</scope>
</reference>
<keyword evidence="7" id="KW-0807">Transducer</keyword>
<accession>A0ABM1FAE3</accession>
<keyword evidence="3 8" id="KW-1133">Transmembrane helix</keyword>
<dbReference type="RefSeq" id="XP_014681414.1">
    <property type="nucleotide sequence ID" value="XM_014825928.1"/>
</dbReference>
<dbReference type="InterPro" id="IPR000276">
    <property type="entry name" value="GPCR_Rhodpsn"/>
</dbReference>
<name>A0ABM1FAE3_PRICU</name>
<dbReference type="PROSITE" id="PS50262">
    <property type="entry name" value="G_PROTEIN_RECEP_F1_2"/>
    <property type="match status" value="1"/>
</dbReference>
<dbReference type="Gene3D" id="1.20.1070.10">
    <property type="entry name" value="Rhodopsin 7-helix transmembrane proteins"/>
    <property type="match status" value="1"/>
</dbReference>
<evidence type="ECO:0000313" key="11">
    <source>
        <dbReference type="RefSeq" id="XP_014681414.1"/>
    </source>
</evidence>
<feature type="transmembrane region" description="Helical" evidence="8">
    <location>
        <begin position="37"/>
        <end position="57"/>
    </location>
</feature>
<evidence type="ECO:0000256" key="6">
    <source>
        <dbReference type="ARBA" id="ARBA00023170"/>
    </source>
</evidence>
<evidence type="ECO:0000313" key="10">
    <source>
        <dbReference type="Proteomes" id="UP000695022"/>
    </source>
</evidence>
<comment type="subcellular location">
    <subcellularLocation>
        <location evidence="1">Membrane</location>
        <topology evidence="1">Multi-pass membrane protein</topology>
    </subcellularLocation>
</comment>
<keyword evidence="6" id="KW-0675">Receptor</keyword>
<evidence type="ECO:0000256" key="3">
    <source>
        <dbReference type="ARBA" id="ARBA00022989"/>
    </source>
</evidence>
<dbReference type="PRINTS" id="PR00237">
    <property type="entry name" value="GPCRRHODOPSN"/>
</dbReference>
<feature type="transmembrane region" description="Helical" evidence="8">
    <location>
        <begin position="194"/>
        <end position="217"/>
    </location>
</feature>
<evidence type="ECO:0000256" key="4">
    <source>
        <dbReference type="ARBA" id="ARBA00023040"/>
    </source>
</evidence>
<feature type="transmembrane region" description="Helical" evidence="8">
    <location>
        <begin position="149"/>
        <end position="174"/>
    </location>
</feature>
<proteinExistence type="predicted"/>
<feature type="non-terminal residue" evidence="11">
    <location>
        <position position="253"/>
    </location>
</feature>
<keyword evidence="5 8" id="KW-0472">Membrane</keyword>
<gene>
    <name evidence="11" type="primary">LOC106821220</name>
</gene>
<sequence length="253" mass="28925">MARGDGVVLRVQDGTSMFTYYSDFTDRWPGAAYVESVLLIIMMTTAIIGNILVIVSVTRYRKMRTVTNYFVLSLAISDLLFATHVPIIIITRITVDWVIGDIPCKLVDYMMFVSAINSILTLMVISIDRRIVICVSSRNRMTRRRGAQWIAATWLVSIVFSVPIALTHMVHHVYQDDTIYVFCHIVWPDWFNGLWYLAPFAICFFFLPLGVMVYSYVKVFQTVKKSHARLAAIGGKQNRKVALEGRKHRASED</sequence>
<dbReference type="CDD" id="cd00637">
    <property type="entry name" value="7tm_classA_rhodopsin-like"/>
    <property type="match status" value="1"/>
</dbReference>
<dbReference type="SUPFAM" id="SSF81321">
    <property type="entry name" value="Family A G protein-coupled receptor-like"/>
    <property type="match status" value="1"/>
</dbReference>
<keyword evidence="10" id="KW-1185">Reference proteome</keyword>
<dbReference type="Proteomes" id="UP000695022">
    <property type="component" value="Unplaced"/>
</dbReference>
<keyword evidence="4" id="KW-0297">G-protein coupled receptor</keyword>